<dbReference type="GO" id="GO:0016158">
    <property type="term" value="F:inositol hexakisphosphate 3-phosphatase activity"/>
    <property type="evidence" value="ECO:0007669"/>
    <property type="project" value="UniProtKB-EC"/>
</dbReference>
<protein>
    <submittedName>
        <fullName evidence="4">3-phytase</fullName>
        <ecNumber evidence="4">3.1.3.8</ecNumber>
    </submittedName>
</protein>
<dbReference type="EMBL" id="JACHIV010000001">
    <property type="protein sequence ID" value="MBB5072592.1"/>
    <property type="molecule type" value="Genomic_DNA"/>
</dbReference>
<evidence type="ECO:0000259" key="3">
    <source>
        <dbReference type="Pfam" id="PF13449"/>
    </source>
</evidence>
<evidence type="ECO:0000256" key="2">
    <source>
        <dbReference type="SAM" id="SignalP"/>
    </source>
</evidence>
<evidence type="ECO:0000313" key="5">
    <source>
        <dbReference type="Proteomes" id="UP000580474"/>
    </source>
</evidence>
<feature type="region of interest" description="Disordered" evidence="1">
    <location>
        <begin position="146"/>
        <end position="188"/>
    </location>
</feature>
<feature type="chain" id="PRO_5032933645" evidence="2">
    <location>
        <begin position="26"/>
        <end position="370"/>
    </location>
</feature>
<dbReference type="InterPro" id="IPR027372">
    <property type="entry name" value="Phytase-like_dom"/>
</dbReference>
<proteinExistence type="predicted"/>
<dbReference type="Proteomes" id="UP000580474">
    <property type="component" value="Unassembled WGS sequence"/>
</dbReference>
<name>A0A840NTR5_9PSEU</name>
<dbReference type="AlphaFoldDB" id="A0A840NTR5"/>
<dbReference type="EC" id="3.1.3.8" evidence="4"/>
<dbReference type="RefSeq" id="WP_184484044.1">
    <property type="nucleotide sequence ID" value="NZ_JACHIV010000001.1"/>
</dbReference>
<accession>A0A840NTR5</accession>
<reference evidence="4 5" key="1">
    <citation type="submission" date="2020-08" db="EMBL/GenBank/DDBJ databases">
        <title>Sequencing the genomes of 1000 actinobacteria strains.</title>
        <authorList>
            <person name="Klenk H.-P."/>
        </authorList>
    </citation>
    <scope>NUCLEOTIDE SEQUENCE [LARGE SCALE GENOMIC DNA]</scope>
    <source>
        <strain evidence="4 5">DSM 45582</strain>
    </source>
</reference>
<keyword evidence="5" id="KW-1185">Reference proteome</keyword>
<feature type="compositionally biased region" description="Basic and acidic residues" evidence="1">
    <location>
        <begin position="179"/>
        <end position="188"/>
    </location>
</feature>
<sequence length="370" mass="39557">MSANRFPVALAAAVLAMAAAPAACAAPARPAPPDGVRLLGERTLPWATTFQGTAVGGLSGLDHDPRTGRWVFVSDDRSEQDPARFYTADVEVRADGLGAWTLTGTHPFRRPDGATYPPISAGDGTTVDPEEIRFDPWSHDVWWTSEGERDPRSIDPSIRSAAPDGSFRAELPLPPNLVHRPDSGPRRNESLESLAFADGGSLVVHAVESALLQDGDPPTTEHGALSRITVQDRGGRVLSQHAYPVDPVFAESGGEPGDNGIAAVLDAGDRLLVLERAYVEGAGNSIRIYEADLRGSDDVKDVPSLRDAPVRPVHKRLLADLAQFDLGTVDNVEGLTWGPRLPTGERTLALVSDNNFSPTQTTRLIVLALR</sequence>
<feature type="domain" description="Phytase-like" evidence="3">
    <location>
        <begin position="53"/>
        <end position="356"/>
    </location>
</feature>
<keyword evidence="2" id="KW-0732">Signal</keyword>
<comment type="caution">
    <text evidence="4">The sequence shown here is derived from an EMBL/GenBank/DDBJ whole genome shotgun (WGS) entry which is preliminary data.</text>
</comment>
<feature type="signal peptide" evidence="2">
    <location>
        <begin position="1"/>
        <end position="25"/>
    </location>
</feature>
<organism evidence="4 5">
    <name type="scientific">Saccharopolyspora gloriosae</name>
    <dbReference type="NCBI Taxonomy" id="455344"/>
    <lineage>
        <taxon>Bacteria</taxon>
        <taxon>Bacillati</taxon>
        <taxon>Actinomycetota</taxon>
        <taxon>Actinomycetes</taxon>
        <taxon>Pseudonocardiales</taxon>
        <taxon>Pseudonocardiaceae</taxon>
        <taxon>Saccharopolyspora</taxon>
    </lineage>
</organism>
<evidence type="ECO:0000256" key="1">
    <source>
        <dbReference type="SAM" id="MobiDB-lite"/>
    </source>
</evidence>
<evidence type="ECO:0000313" key="4">
    <source>
        <dbReference type="EMBL" id="MBB5072592.1"/>
    </source>
</evidence>
<gene>
    <name evidence="4" type="ORF">BJ969_005680</name>
</gene>
<dbReference type="Pfam" id="PF13449">
    <property type="entry name" value="Phytase-like"/>
    <property type="match status" value="1"/>
</dbReference>
<keyword evidence="4" id="KW-0378">Hydrolase</keyword>